<proteinExistence type="predicted"/>
<evidence type="ECO:0000313" key="3">
    <source>
        <dbReference type="WBParaSite" id="Pan_g3980.t1"/>
    </source>
</evidence>
<reference evidence="3" key="2">
    <citation type="submission" date="2020-10" db="UniProtKB">
        <authorList>
            <consortium name="WormBaseParasite"/>
        </authorList>
    </citation>
    <scope>IDENTIFICATION</scope>
</reference>
<keyword evidence="1" id="KW-0732">Signal</keyword>
<reference evidence="2" key="1">
    <citation type="journal article" date="2013" name="Genetics">
        <title>The draft genome and transcriptome of Panagrellus redivivus are shaped by the harsh demands of a free-living lifestyle.</title>
        <authorList>
            <person name="Srinivasan J."/>
            <person name="Dillman A.R."/>
            <person name="Macchietto M.G."/>
            <person name="Heikkinen L."/>
            <person name="Lakso M."/>
            <person name="Fracchia K.M."/>
            <person name="Antoshechkin I."/>
            <person name="Mortazavi A."/>
            <person name="Wong G."/>
            <person name="Sternberg P.W."/>
        </authorList>
    </citation>
    <scope>NUCLEOTIDE SEQUENCE [LARGE SCALE GENOMIC DNA]</scope>
    <source>
        <strain evidence="2">MT8872</strain>
    </source>
</reference>
<keyword evidence="2" id="KW-1185">Reference proteome</keyword>
<evidence type="ECO:0000313" key="2">
    <source>
        <dbReference type="Proteomes" id="UP000492821"/>
    </source>
</evidence>
<name>A0A7E4VWC3_PANRE</name>
<dbReference type="AlphaFoldDB" id="A0A7E4VWC3"/>
<dbReference type="Proteomes" id="UP000492821">
    <property type="component" value="Unassembled WGS sequence"/>
</dbReference>
<feature type="chain" id="PRO_5028946479" evidence="1">
    <location>
        <begin position="26"/>
        <end position="85"/>
    </location>
</feature>
<organism evidence="2 3">
    <name type="scientific">Panagrellus redivivus</name>
    <name type="common">Microworm</name>
    <dbReference type="NCBI Taxonomy" id="6233"/>
    <lineage>
        <taxon>Eukaryota</taxon>
        <taxon>Metazoa</taxon>
        <taxon>Ecdysozoa</taxon>
        <taxon>Nematoda</taxon>
        <taxon>Chromadorea</taxon>
        <taxon>Rhabditida</taxon>
        <taxon>Tylenchina</taxon>
        <taxon>Panagrolaimomorpha</taxon>
        <taxon>Panagrolaimoidea</taxon>
        <taxon>Panagrolaimidae</taxon>
        <taxon>Panagrellus</taxon>
    </lineage>
</organism>
<accession>A0A7E4VWC3</accession>
<evidence type="ECO:0000256" key="1">
    <source>
        <dbReference type="SAM" id="SignalP"/>
    </source>
</evidence>
<dbReference type="WBParaSite" id="Pan_g3980.t1">
    <property type="protein sequence ID" value="Pan_g3980.t1"/>
    <property type="gene ID" value="Pan_g3980"/>
</dbReference>
<feature type="signal peptide" evidence="1">
    <location>
        <begin position="1"/>
        <end position="25"/>
    </location>
</feature>
<protein>
    <submittedName>
        <fullName evidence="3">Cathepsin propeptide inhibitor domain-containing protein</fullName>
    </submittedName>
</protein>
<sequence>MSRFSLHIQALCAIYVIMIVSSTIALPIENGLEQPDHPKFEQKRFYSWEEGKRSADDYDRSVQHEMLKRKLYQMNGDLWATNFRL</sequence>